<dbReference type="AlphaFoldDB" id="A0A8H6SSE6"/>
<keyword evidence="2" id="KW-1185">Reference proteome</keyword>
<organism evidence="1 2">
    <name type="scientific">Mycena indigotica</name>
    <dbReference type="NCBI Taxonomy" id="2126181"/>
    <lineage>
        <taxon>Eukaryota</taxon>
        <taxon>Fungi</taxon>
        <taxon>Dikarya</taxon>
        <taxon>Basidiomycota</taxon>
        <taxon>Agaricomycotina</taxon>
        <taxon>Agaricomycetes</taxon>
        <taxon>Agaricomycetidae</taxon>
        <taxon>Agaricales</taxon>
        <taxon>Marasmiineae</taxon>
        <taxon>Mycenaceae</taxon>
        <taxon>Mycena</taxon>
    </lineage>
</organism>
<sequence>MRRDISRMPDCLFDTLRLSPKAFSYVSNPWKRRHPFDGGFSRLLTSSHIRHGHAASTGFPKSQCAEPASPWTASHAEMEVMHYTQFFSGSNTTVKVLCDTVFSNGIHRARIDLSYILRGIQAGKLLLHDHRLLTILPIDISEHIDWLIRHLGVFSAPKAIQEFRMLLRQLIKCL</sequence>
<reference evidence="1" key="1">
    <citation type="submission" date="2020-05" db="EMBL/GenBank/DDBJ databases">
        <title>Mycena genomes resolve the evolution of fungal bioluminescence.</title>
        <authorList>
            <person name="Tsai I.J."/>
        </authorList>
    </citation>
    <scope>NUCLEOTIDE SEQUENCE</scope>
    <source>
        <strain evidence="1">171206Taipei</strain>
    </source>
</reference>
<proteinExistence type="predicted"/>
<name>A0A8H6SSE6_9AGAR</name>
<comment type="caution">
    <text evidence="1">The sequence shown here is derived from an EMBL/GenBank/DDBJ whole genome shotgun (WGS) entry which is preliminary data.</text>
</comment>
<dbReference type="GeneID" id="59345782"/>
<evidence type="ECO:0000313" key="1">
    <source>
        <dbReference type="EMBL" id="KAF7304215.1"/>
    </source>
</evidence>
<evidence type="ECO:0000313" key="2">
    <source>
        <dbReference type="Proteomes" id="UP000636479"/>
    </source>
</evidence>
<dbReference type="RefSeq" id="XP_037221187.1">
    <property type="nucleotide sequence ID" value="XM_037363266.1"/>
</dbReference>
<dbReference type="EMBL" id="JACAZF010000005">
    <property type="protein sequence ID" value="KAF7304215.1"/>
    <property type="molecule type" value="Genomic_DNA"/>
</dbReference>
<protein>
    <submittedName>
        <fullName evidence="1">Uncharacterized protein</fullName>
    </submittedName>
</protein>
<accession>A0A8H6SSE6</accession>
<dbReference type="Proteomes" id="UP000636479">
    <property type="component" value="Unassembled WGS sequence"/>
</dbReference>
<gene>
    <name evidence="1" type="ORF">MIND_00653700</name>
</gene>